<evidence type="ECO:0000256" key="4">
    <source>
        <dbReference type="ARBA" id="ARBA00029447"/>
    </source>
</evidence>
<name>A0A4Q0SVR4_9BRAD</name>
<dbReference type="PROSITE" id="PS50885">
    <property type="entry name" value="HAMP"/>
    <property type="match status" value="1"/>
</dbReference>
<evidence type="ECO:0000256" key="5">
    <source>
        <dbReference type="PROSITE-ProRule" id="PRU00284"/>
    </source>
</evidence>
<evidence type="ECO:0000256" key="3">
    <source>
        <dbReference type="ARBA" id="ARBA00023224"/>
    </source>
</evidence>
<evidence type="ECO:0000259" key="10">
    <source>
        <dbReference type="PROSITE" id="PS50885"/>
    </source>
</evidence>
<accession>A0A4Q0SVR4</accession>
<keyword evidence="7" id="KW-0812">Transmembrane</keyword>
<dbReference type="GO" id="GO:0007165">
    <property type="term" value="P:signal transduction"/>
    <property type="evidence" value="ECO:0007669"/>
    <property type="project" value="UniProtKB-KW"/>
</dbReference>
<keyword evidence="6" id="KW-0175">Coiled coil</keyword>
<dbReference type="PANTHER" id="PTHR32089">
    <property type="entry name" value="METHYL-ACCEPTING CHEMOTAXIS PROTEIN MCPB"/>
    <property type="match status" value="1"/>
</dbReference>
<dbReference type="Proteomes" id="UP000290565">
    <property type="component" value="Unassembled WGS sequence"/>
</dbReference>
<keyword evidence="2" id="KW-1003">Cell membrane</keyword>
<dbReference type="AlphaFoldDB" id="A0A4Q0SVR4"/>
<evidence type="ECO:0000256" key="2">
    <source>
        <dbReference type="ARBA" id="ARBA00022519"/>
    </source>
</evidence>
<dbReference type="Pfam" id="PF00672">
    <property type="entry name" value="HAMP"/>
    <property type="match status" value="1"/>
</dbReference>
<dbReference type="CDD" id="cd06225">
    <property type="entry name" value="HAMP"/>
    <property type="match status" value="1"/>
</dbReference>
<dbReference type="InterPro" id="IPR000727">
    <property type="entry name" value="T_SNARE_dom"/>
</dbReference>
<feature type="transmembrane region" description="Helical" evidence="7">
    <location>
        <begin position="12"/>
        <end position="30"/>
    </location>
</feature>
<feature type="domain" description="Methyl-accepting transducer" evidence="8">
    <location>
        <begin position="400"/>
        <end position="636"/>
    </location>
</feature>
<dbReference type="SMART" id="SM01358">
    <property type="entry name" value="HBM"/>
    <property type="match status" value="1"/>
</dbReference>
<keyword evidence="7" id="KW-0472">Membrane</keyword>
<evidence type="ECO:0000256" key="6">
    <source>
        <dbReference type="SAM" id="Coils"/>
    </source>
</evidence>
<dbReference type="InterPro" id="IPR003660">
    <property type="entry name" value="HAMP_dom"/>
</dbReference>
<feature type="coiled-coil region" evidence="6">
    <location>
        <begin position="355"/>
        <end position="382"/>
    </location>
</feature>
<dbReference type="InterPro" id="IPR004089">
    <property type="entry name" value="MCPsignal_dom"/>
</dbReference>
<comment type="subcellular location">
    <subcellularLocation>
        <location evidence="1">Cell inner membrane</location>
        <topology evidence="1">Multi-pass membrane protein</topology>
    </subcellularLocation>
</comment>
<evidence type="ECO:0000256" key="1">
    <source>
        <dbReference type="ARBA" id="ARBA00004429"/>
    </source>
</evidence>
<dbReference type="SMART" id="SM00304">
    <property type="entry name" value="HAMP"/>
    <property type="match status" value="1"/>
</dbReference>
<dbReference type="Pfam" id="PF00015">
    <property type="entry name" value="MCPsignal"/>
    <property type="match status" value="1"/>
</dbReference>
<dbReference type="PROSITE" id="PS50192">
    <property type="entry name" value="T_SNARE"/>
    <property type="match status" value="1"/>
</dbReference>
<evidence type="ECO:0000313" key="11">
    <source>
        <dbReference type="EMBL" id="RXH42858.1"/>
    </source>
</evidence>
<sequence length="656" mass="69657">MSGISIRLTHKVMAIGLFGLIGLAAFGAIYEIGSLSQDASREVANRARAIADLDKQLSIEMLEARRNEKNFQQRRNESFAKAHAELIGPINRDFDDVERLLTTGGTRALSDRMKQAQTGFKRYASDFGALVAAETKLGLNETLGLSGSLRAAVQDIETKLKQIDDPRTTSWMLMMRRHEKDFMLRRDPKYIAEMKKAAAEFSKAIEVVAVPTAAMNDITAKLQKYQSEFAAWAETAQQIAALDASMMKTFRELEPVLAEVQSAVDAMQKQADAAEAATRDAVRLWMMVAFGVTVVVLAAVGFLLGRSISNALGAMVGAMTRLARGELSIAVPGVGRRDEIGEMAGAVEVFRTNMVEAERLRVEQAEADARGREQRKADMQRLADAFEGAVGEIVETVSSAATELEASSNTLTEAAERGNGLATAVAAASEEASANVQSVSAASEEMTSSITEISRQVQESARVADVAVEQAQRTNARVAELTKAAGRIGDVVDLINTIAAQTNLLALNATIEAARAGEAGKGFAVVATEVKALAEQTAKATGEIGQHIGAIQAATEDSVGAIKEIGDTIARMSEISSTIAAAVEEQGAATQEISRNIQNAAQGTSEVSANIGHVQRGAGETGAASAQVHSAAQSLSQESNRLKSEVARFLESVRAA</sequence>
<feature type="domain" description="HAMP" evidence="10">
    <location>
        <begin position="306"/>
        <end position="359"/>
    </location>
</feature>
<dbReference type="InterPro" id="IPR032255">
    <property type="entry name" value="HBM"/>
</dbReference>
<keyword evidence="2" id="KW-0997">Cell inner membrane</keyword>
<evidence type="ECO:0000259" key="9">
    <source>
        <dbReference type="PROSITE" id="PS50192"/>
    </source>
</evidence>
<feature type="domain" description="T-SNARE coiled-coil homology" evidence="9">
    <location>
        <begin position="552"/>
        <end position="614"/>
    </location>
</feature>
<keyword evidence="7" id="KW-1133">Transmembrane helix</keyword>
<proteinExistence type="inferred from homology"/>
<comment type="caution">
    <text evidence="11">The sequence shown here is derived from an EMBL/GenBank/DDBJ whole genome shotgun (WGS) entry which is preliminary data.</text>
</comment>
<comment type="similarity">
    <text evidence="4">Belongs to the methyl-accepting chemotaxis (MCP) protein family.</text>
</comment>
<dbReference type="Gene3D" id="6.10.340.10">
    <property type="match status" value="1"/>
</dbReference>
<keyword evidence="3 5" id="KW-0807">Transducer</keyword>
<evidence type="ECO:0000313" key="12">
    <source>
        <dbReference type="Proteomes" id="UP000290565"/>
    </source>
</evidence>
<organism evidence="11 12">
    <name type="scientific">Bradyrhizobium zhanjiangense</name>
    <dbReference type="NCBI Taxonomy" id="1325107"/>
    <lineage>
        <taxon>Bacteria</taxon>
        <taxon>Pseudomonadati</taxon>
        <taxon>Pseudomonadota</taxon>
        <taxon>Alphaproteobacteria</taxon>
        <taxon>Hyphomicrobiales</taxon>
        <taxon>Nitrobacteraceae</taxon>
        <taxon>Bradyrhizobium</taxon>
    </lineage>
</organism>
<dbReference type="SMART" id="SM00283">
    <property type="entry name" value="MA"/>
    <property type="match status" value="1"/>
</dbReference>
<dbReference type="Gene3D" id="1.10.287.950">
    <property type="entry name" value="Methyl-accepting chemotaxis protein"/>
    <property type="match status" value="1"/>
</dbReference>
<dbReference type="GO" id="GO:0005886">
    <property type="term" value="C:plasma membrane"/>
    <property type="evidence" value="ECO:0007669"/>
    <property type="project" value="UniProtKB-SubCell"/>
</dbReference>
<dbReference type="RefSeq" id="WP_128943205.1">
    <property type="nucleotide sequence ID" value="NZ_LBJM01000001.1"/>
</dbReference>
<dbReference type="PROSITE" id="PS50111">
    <property type="entry name" value="CHEMOTAXIS_TRANSDUC_2"/>
    <property type="match status" value="1"/>
</dbReference>
<dbReference type="PANTHER" id="PTHR32089:SF112">
    <property type="entry name" value="LYSOZYME-LIKE PROTEIN-RELATED"/>
    <property type="match status" value="1"/>
</dbReference>
<protein>
    <submittedName>
        <fullName evidence="11">Chemotaxis protein</fullName>
    </submittedName>
</protein>
<reference evidence="11 12" key="1">
    <citation type="submission" date="2015-04" db="EMBL/GenBank/DDBJ databases">
        <title>Comparative genomics of rhizobia nodulating Arachis hypogaea in China.</title>
        <authorList>
            <person name="Li Y."/>
        </authorList>
    </citation>
    <scope>NUCLEOTIDE SEQUENCE [LARGE SCALE GENOMIC DNA]</scope>
    <source>
        <strain evidence="11 12">CCBAU 51787</strain>
    </source>
</reference>
<feature type="transmembrane region" description="Helical" evidence="7">
    <location>
        <begin position="284"/>
        <end position="305"/>
    </location>
</feature>
<evidence type="ECO:0000259" key="8">
    <source>
        <dbReference type="PROSITE" id="PS50111"/>
    </source>
</evidence>
<evidence type="ECO:0000256" key="7">
    <source>
        <dbReference type="SAM" id="Phobius"/>
    </source>
</evidence>
<gene>
    <name evidence="11" type="ORF">XH94_00825</name>
</gene>
<dbReference type="SUPFAM" id="SSF58104">
    <property type="entry name" value="Methyl-accepting chemotaxis protein (MCP) signaling domain"/>
    <property type="match status" value="1"/>
</dbReference>
<dbReference type="EMBL" id="LBJM01000001">
    <property type="protein sequence ID" value="RXH42858.1"/>
    <property type="molecule type" value="Genomic_DNA"/>
</dbReference>